<dbReference type="eggNOG" id="COG5578">
    <property type="taxonomic scope" value="Bacteria"/>
</dbReference>
<feature type="transmembrane region" description="Helical" evidence="1">
    <location>
        <begin position="89"/>
        <end position="109"/>
    </location>
</feature>
<evidence type="ECO:0000313" key="2">
    <source>
        <dbReference type="EMBL" id="KFI70040.1"/>
    </source>
</evidence>
<gene>
    <name evidence="2" type="ORF">BMERY_1401</name>
</gene>
<accession>A0A087BG90</accession>
<dbReference type="Pfam" id="PF04854">
    <property type="entry name" value="DUF624"/>
    <property type="match status" value="1"/>
</dbReference>
<organism evidence="2 3">
    <name type="scientific">Bifidobacterium merycicum</name>
    <dbReference type="NCBI Taxonomy" id="78345"/>
    <lineage>
        <taxon>Bacteria</taxon>
        <taxon>Bacillati</taxon>
        <taxon>Actinomycetota</taxon>
        <taxon>Actinomycetes</taxon>
        <taxon>Bifidobacteriales</taxon>
        <taxon>Bifidobacteriaceae</taxon>
        <taxon>Bifidobacterium</taxon>
    </lineage>
</organism>
<sequence length="224" mass="24398">MPVNAVIVTKGACNVNFLSPDSKFMQELRNLTDAIWINILMIVTSIPVITIGAAITAAHDASRRALQGEAGGVTANYFKAFRANFVKSTALWAVFGITGAALAYAWVVLQITPLLIPKFGLTIVWMIGFEWVFALQARFENSVGRTLANAFVFGVSRILLTLGMIVIDVVWLGLLAACWFYFPQGLFLLVVMGYGTMILCHIPLLERGFAKYLKSDADGGAKGE</sequence>
<dbReference type="Proteomes" id="UP000029060">
    <property type="component" value="Unassembled WGS sequence"/>
</dbReference>
<protein>
    <recommendedName>
        <fullName evidence="4">Integral membrane protein</fullName>
    </recommendedName>
</protein>
<dbReference type="InterPro" id="IPR006938">
    <property type="entry name" value="DUF624"/>
</dbReference>
<keyword evidence="3" id="KW-1185">Reference proteome</keyword>
<reference evidence="2 3" key="1">
    <citation type="submission" date="2014-03" db="EMBL/GenBank/DDBJ databases">
        <title>Genomics of Bifidobacteria.</title>
        <authorList>
            <person name="Ventura M."/>
            <person name="Milani C."/>
            <person name="Lugli G.A."/>
        </authorList>
    </citation>
    <scope>NUCLEOTIDE SEQUENCE [LARGE SCALE GENOMIC DNA]</scope>
    <source>
        <strain evidence="2 3">LMG 11341</strain>
    </source>
</reference>
<dbReference type="STRING" id="78345.BMERY_1401"/>
<proteinExistence type="predicted"/>
<feature type="transmembrane region" description="Helical" evidence="1">
    <location>
        <begin position="115"/>
        <end position="135"/>
    </location>
</feature>
<dbReference type="AlphaFoldDB" id="A0A087BG90"/>
<dbReference type="EMBL" id="JGZC01000007">
    <property type="protein sequence ID" value="KFI70040.1"/>
    <property type="molecule type" value="Genomic_DNA"/>
</dbReference>
<feature type="transmembrane region" description="Helical" evidence="1">
    <location>
        <begin position="35"/>
        <end position="58"/>
    </location>
</feature>
<keyword evidence="1" id="KW-1133">Transmembrane helix</keyword>
<comment type="caution">
    <text evidence="2">The sequence shown here is derived from an EMBL/GenBank/DDBJ whole genome shotgun (WGS) entry which is preliminary data.</text>
</comment>
<evidence type="ECO:0000313" key="3">
    <source>
        <dbReference type="Proteomes" id="UP000029060"/>
    </source>
</evidence>
<keyword evidence="1" id="KW-0812">Transmembrane</keyword>
<feature type="transmembrane region" description="Helical" evidence="1">
    <location>
        <begin position="186"/>
        <end position="205"/>
    </location>
</feature>
<keyword evidence="1" id="KW-0472">Membrane</keyword>
<evidence type="ECO:0008006" key="4">
    <source>
        <dbReference type="Google" id="ProtNLM"/>
    </source>
</evidence>
<feature type="transmembrane region" description="Helical" evidence="1">
    <location>
        <begin position="147"/>
        <end position="174"/>
    </location>
</feature>
<evidence type="ECO:0000256" key="1">
    <source>
        <dbReference type="SAM" id="Phobius"/>
    </source>
</evidence>
<name>A0A087BG90_9BIFI</name>